<feature type="region of interest" description="Disordered" evidence="2">
    <location>
        <begin position="421"/>
        <end position="447"/>
    </location>
</feature>
<keyword evidence="4" id="KW-0732">Signal</keyword>
<feature type="signal peptide" evidence="4">
    <location>
        <begin position="1"/>
        <end position="28"/>
    </location>
</feature>
<comment type="caution">
    <text evidence="6">The sequence shown here is derived from an EMBL/GenBank/DDBJ whole genome shotgun (WGS) entry which is preliminary data.</text>
</comment>
<dbReference type="CDD" id="cd02696">
    <property type="entry name" value="MurNAc-LAA"/>
    <property type="match status" value="1"/>
</dbReference>
<gene>
    <name evidence="6" type="ORF">IAD50_04565</name>
</gene>
<dbReference type="SMART" id="SM00646">
    <property type="entry name" value="Ami_3"/>
    <property type="match status" value="1"/>
</dbReference>
<evidence type="ECO:0000256" key="1">
    <source>
        <dbReference type="ARBA" id="ARBA00022801"/>
    </source>
</evidence>
<evidence type="ECO:0000256" key="2">
    <source>
        <dbReference type="SAM" id="MobiDB-lite"/>
    </source>
</evidence>
<evidence type="ECO:0000259" key="5">
    <source>
        <dbReference type="SMART" id="SM00646"/>
    </source>
</evidence>
<reference evidence="6" key="1">
    <citation type="submission" date="2020-10" db="EMBL/GenBank/DDBJ databases">
        <authorList>
            <person name="Gilroy R."/>
        </authorList>
    </citation>
    <scope>NUCLEOTIDE SEQUENCE</scope>
    <source>
        <strain evidence="6">CHK195-4489</strain>
    </source>
</reference>
<evidence type="ECO:0000256" key="4">
    <source>
        <dbReference type="SAM" id="SignalP"/>
    </source>
</evidence>
<reference evidence="6" key="2">
    <citation type="journal article" date="2021" name="PeerJ">
        <title>Extensive microbial diversity within the chicken gut microbiome revealed by metagenomics and culture.</title>
        <authorList>
            <person name="Gilroy R."/>
            <person name="Ravi A."/>
            <person name="Getino M."/>
            <person name="Pursley I."/>
            <person name="Horton D.L."/>
            <person name="Alikhan N.F."/>
            <person name="Baker D."/>
            <person name="Gharbi K."/>
            <person name="Hall N."/>
            <person name="Watson M."/>
            <person name="Adriaenssens E.M."/>
            <person name="Foster-Nyarko E."/>
            <person name="Jarju S."/>
            <person name="Secka A."/>
            <person name="Antonio M."/>
            <person name="Oren A."/>
            <person name="Chaudhuri R.R."/>
            <person name="La Ragione R."/>
            <person name="Hildebrand F."/>
            <person name="Pallen M.J."/>
        </authorList>
    </citation>
    <scope>NUCLEOTIDE SEQUENCE</scope>
    <source>
        <strain evidence="6">CHK195-4489</strain>
    </source>
</reference>
<feature type="compositionally biased region" description="Polar residues" evidence="2">
    <location>
        <begin position="362"/>
        <end position="388"/>
    </location>
</feature>
<proteinExistence type="predicted"/>
<dbReference type="SUPFAM" id="SSF53187">
    <property type="entry name" value="Zn-dependent exopeptidases"/>
    <property type="match status" value="1"/>
</dbReference>
<dbReference type="EMBL" id="DVMM01000091">
    <property type="protein sequence ID" value="HIU29555.1"/>
    <property type="molecule type" value="Genomic_DNA"/>
</dbReference>
<dbReference type="AlphaFoldDB" id="A0A9D1L9W6"/>
<evidence type="ECO:0000313" key="6">
    <source>
        <dbReference type="EMBL" id="HIU29555.1"/>
    </source>
</evidence>
<dbReference type="PANTHER" id="PTHR30404:SF0">
    <property type="entry name" value="N-ACETYLMURAMOYL-L-ALANINE AMIDASE AMIC"/>
    <property type="match status" value="1"/>
</dbReference>
<keyword evidence="3" id="KW-0812">Transmembrane</keyword>
<feature type="domain" description="MurNAc-LAA" evidence="5">
    <location>
        <begin position="97"/>
        <end position="233"/>
    </location>
</feature>
<feature type="transmembrane region" description="Helical" evidence="3">
    <location>
        <begin position="392"/>
        <end position="416"/>
    </location>
</feature>
<accession>A0A9D1L9W6</accession>
<dbReference type="Gene3D" id="3.40.630.40">
    <property type="entry name" value="Zn-dependent exopeptidases"/>
    <property type="match status" value="1"/>
</dbReference>
<feature type="region of interest" description="Disordered" evidence="2">
    <location>
        <begin position="338"/>
        <end position="388"/>
    </location>
</feature>
<dbReference type="GO" id="GO:0009253">
    <property type="term" value="P:peptidoglycan catabolic process"/>
    <property type="evidence" value="ECO:0007669"/>
    <property type="project" value="InterPro"/>
</dbReference>
<feature type="chain" id="PRO_5039710175" evidence="4">
    <location>
        <begin position="29"/>
        <end position="447"/>
    </location>
</feature>
<keyword evidence="3" id="KW-0472">Membrane</keyword>
<dbReference type="GO" id="GO:0008745">
    <property type="term" value="F:N-acetylmuramoyl-L-alanine amidase activity"/>
    <property type="evidence" value="ECO:0007669"/>
    <property type="project" value="InterPro"/>
</dbReference>
<evidence type="ECO:0000313" key="7">
    <source>
        <dbReference type="Proteomes" id="UP000824089"/>
    </source>
</evidence>
<sequence>MTGAIRKKFLSVITVLFLLAALTIPSGAAEETVIVLDAGHGGNDNGTQGTLNGTTYYEKNLNLKVTRYLWDALGEYGGVKVYMTRYEDTKLSILSRAKAAADLNADLMVSLHMNALEGADYFGGSEIFVPAGNYRPELAEEASAIAEKILSEFEGLGMKKIGVKTSLLSHDDYYDYPNGQQADYYGIIRFCVQENIPSMIIEHGYLSNKADLTFLSKDANLKALAEATAASIAEHYGLSKGSGTKITLQEQAPVVIADLPTQLTVGDEPITMRASGGSGNGEMRFESNDKNVLQVVGDQLVIVGEGKANITAVKGTDGTYLPMTSENYIRITVEDSGAAPITPEPEPATPTPNTEPTGSAGGQESPSGTGTEPGSPQESAQSNPQEGQNDTFPLIAAIVGGILAALLTAIIIRILVVRRRRKKSNTRKYKNNKNRTSRGRQQRNYRR</sequence>
<dbReference type="PANTHER" id="PTHR30404">
    <property type="entry name" value="N-ACETYLMURAMOYL-L-ALANINE AMIDASE"/>
    <property type="match status" value="1"/>
</dbReference>
<name>A0A9D1L9W6_9CLOT</name>
<dbReference type="Pfam" id="PF01520">
    <property type="entry name" value="Amidase_3"/>
    <property type="match status" value="1"/>
</dbReference>
<organism evidence="6 7">
    <name type="scientific">Candidatus Egerieisoma faecipullorum</name>
    <dbReference type="NCBI Taxonomy" id="2840963"/>
    <lineage>
        <taxon>Bacteria</taxon>
        <taxon>Bacillati</taxon>
        <taxon>Bacillota</taxon>
        <taxon>Clostridia</taxon>
        <taxon>Eubacteriales</taxon>
        <taxon>Clostridiaceae</taxon>
        <taxon>Clostridiaceae incertae sedis</taxon>
        <taxon>Candidatus Egerieisoma</taxon>
    </lineage>
</organism>
<protein>
    <submittedName>
        <fullName evidence="6">N-acetylmuramoyl-L-alanine amidase</fullName>
    </submittedName>
</protein>
<keyword evidence="3" id="KW-1133">Transmembrane helix</keyword>
<dbReference type="GO" id="GO:0030288">
    <property type="term" value="C:outer membrane-bounded periplasmic space"/>
    <property type="evidence" value="ECO:0007669"/>
    <property type="project" value="TreeGrafter"/>
</dbReference>
<keyword evidence="1" id="KW-0378">Hydrolase</keyword>
<dbReference type="InterPro" id="IPR050695">
    <property type="entry name" value="N-acetylmuramoyl_amidase_3"/>
</dbReference>
<dbReference type="InterPro" id="IPR002508">
    <property type="entry name" value="MurNAc-LAA_cat"/>
</dbReference>
<dbReference type="Proteomes" id="UP000824089">
    <property type="component" value="Unassembled WGS sequence"/>
</dbReference>
<evidence type="ECO:0000256" key="3">
    <source>
        <dbReference type="SAM" id="Phobius"/>
    </source>
</evidence>